<reference evidence="1" key="2">
    <citation type="submission" date="2023-06" db="EMBL/GenBank/DDBJ databases">
        <authorList>
            <consortium name="Lawrence Berkeley National Laboratory"/>
            <person name="Mondo S.J."/>
            <person name="Hensen N."/>
            <person name="Bonometti L."/>
            <person name="Westerberg I."/>
            <person name="Brannstrom I.O."/>
            <person name="Guillou S."/>
            <person name="Cros-Aarteil S."/>
            <person name="Calhoun S."/>
            <person name="Haridas S."/>
            <person name="Kuo A."/>
            <person name="Pangilinan J."/>
            <person name="Riley R."/>
            <person name="Labutti K."/>
            <person name="Andreopoulos B."/>
            <person name="Lipzen A."/>
            <person name="Chen C."/>
            <person name="Yanf M."/>
            <person name="Daum C."/>
            <person name="Ng V."/>
            <person name="Clum A."/>
            <person name="Steindorff A."/>
            <person name="Ohm R."/>
            <person name="Martin F."/>
            <person name="Silar P."/>
            <person name="Natvig D."/>
            <person name="Lalanne C."/>
            <person name="Gautier V."/>
            <person name="Ament-Velasquez S.L."/>
            <person name="Kruys A."/>
            <person name="Hutchinson M.I."/>
            <person name="Powell A.J."/>
            <person name="Barry K."/>
            <person name="Miller A.N."/>
            <person name="Grigoriev I.V."/>
            <person name="Debuchy R."/>
            <person name="Gladieux P."/>
            <person name="Thoren M.H."/>
            <person name="Johannesson H."/>
        </authorList>
    </citation>
    <scope>NUCLEOTIDE SEQUENCE</scope>
    <source>
        <strain evidence="1">CBS 333.67</strain>
    </source>
</reference>
<dbReference type="Proteomes" id="UP001273166">
    <property type="component" value="Unassembled WGS sequence"/>
</dbReference>
<name>A0AAJ0M7G0_9PEZI</name>
<keyword evidence="2" id="KW-1185">Reference proteome</keyword>
<dbReference type="EMBL" id="JAUDZG010000001">
    <property type="protein sequence ID" value="KAK3311657.1"/>
    <property type="molecule type" value="Genomic_DNA"/>
</dbReference>
<accession>A0AAJ0M7G0</accession>
<organism evidence="1 2">
    <name type="scientific">Chaetomium strumarium</name>
    <dbReference type="NCBI Taxonomy" id="1170767"/>
    <lineage>
        <taxon>Eukaryota</taxon>
        <taxon>Fungi</taxon>
        <taxon>Dikarya</taxon>
        <taxon>Ascomycota</taxon>
        <taxon>Pezizomycotina</taxon>
        <taxon>Sordariomycetes</taxon>
        <taxon>Sordariomycetidae</taxon>
        <taxon>Sordariales</taxon>
        <taxon>Chaetomiaceae</taxon>
        <taxon>Chaetomium</taxon>
    </lineage>
</organism>
<proteinExistence type="predicted"/>
<sequence>MSISELEHRSLPIHIRNFDTYLYSQVSSGIMLSTRVLFVSVSRRFLMSDGKFHNVDLNKTAVCGSIAPFILVQHEVYPRAQPRFRDHVDFRCLTGREGGVISKDGSRGSWKVGHGIKVVGREVKGYGVSSTWRPINGIEAGYLWLAGRSAVIMLSRLRGHRQFLCARGKTQVSIDNRFGPNRVRRATMVRLILFFSRLLK</sequence>
<protein>
    <submittedName>
        <fullName evidence="1">Uncharacterized protein</fullName>
    </submittedName>
</protein>
<reference evidence="1" key="1">
    <citation type="journal article" date="2023" name="Mol. Phylogenet. Evol.">
        <title>Genome-scale phylogeny and comparative genomics of the fungal order Sordariales.</title>
        <authorList>
            <person name="Hensen N."/>
            <person name="Bonometti L."/>
            <person name="Westerberg I."/>
            <person name="Brannstrom I.O."/>
            <person name="Guillou S."/>
            <person name="Cros-Aarteil S."/>
            <person name="Calhoun S."/>
            <person name="Haridas S."/>
            <person name="Kuo A."/>
            <person name="Mondo S."/>
            <person name="Pangilinan J."/>
            <person name="Riley R."/>
            <person name="LaButti K."/>
            <person name="Andreopoulos B."/>
            <person name="Lipzen A."/>
            <person name="Chen C."/>
            <person name="Yan M."/>
            <person name="Daum C."/>
            <person name="Ng V."/>
            <person name="Clum A."/>
            <person name="Steindorff A."/>
            <person name="Ohm R.A."/>
            <person name="Martin F."/>
            <person name="Silar P."/>
            <person name="Natvig D.O."/>
            <person name="Lalanne C."/>
            <person name="Gautier V."/>
            <person name="Ament-Velasquez S.L."/>
            <person name="Kruys A."/>
            <person name="Hutchinson M.I."/>
            <person name="Powell A.J."/>
            <person name="Barry K."/>
            <person name="Miller A.N."/>
            <person name="Grigoriev I.V."/>
            <person name="Debuchy R."/>
            <person name="Gladieux P."/>
            <person name="Hiltunen Thoren M."/>
            <person name="Johannesson H."/>
        </authorList>
    </citation>
    <scope>NUCLEOTIDE SEQUENCE</scope>
    <source>
        <strain evidence="1">CBS 333.67</strain>
    </source>
</reference>
<evidence type="ECO:0000313" key="1">
    <source>
        <dbReference type="EMBL" id="KAK3311657.1"/>
    </source>
</evidence>
<dbReference type="GeneID" id="87887435"/>
<dbReference type="AlphaFoldDB" id="A0AAJ0M7G0"/>
<evidence type="ECO:0000313" key="2">
    <source>
        <dbReference type="Proteomes" id="UP001273166"/>
    </source>
</evidence>
<comment type="caution">
    <text evidence="1">The sequence shown here is derived from an EMBL/GenBank/DDBJ whole genome shotgun (WGS) entry which is preliminary data.</text>
</comment>
<gene>
    <name evidence="1" type="ORF">B0T15DRAFT_522179</name>
</gene>
<dbReference type="RefSeq" id="XP_062727437.1">
    <property type="nucleotide sequence ID" value="XM_062868606.1"/>
</dbReference>